<keyword evidence="4" id="KW-0145">Chemotaxis</keyword>
<evidence type="ECO:0000256" key="4">
    <source>
        <dbReference type="ARBA" id="ARBA00022500"/>
    </source>
</evidence>
<sequence>MKNLPVRLKLLLSLSPLVLLAALLVLTAIFTLGTLTHRAERLVSVNYILDNLNDIRATQMAYALNGEHAELENLRHAYRKVNGLIDENLTQMPSPQAQTHLGATRKIMGNYMDDLQHSLEAGTETLVGSTGKQLTTQVLAAIEHINQLITQQNQVSAAELGQRTRLMLAVFCGTLLLACLVAWLLIRQICAPLQQALDMARRIGEGDLSANDLGPRQDEFGQLLQALERSSANLRGILRRIGQACEQLSQASAALACVIERTSSGAASQQSETRQVAAAMSQMACAVQEVAHNSSLASEATRQATDKAELSQQVVSDTQRQVAQLASDISSSTEAVQQLCASAEQINCITAVIRSVAEQTNLLALNAAIEAARAGEAGRGFAVVADEVRGLALRTQRSTAEIETLITRLQDGARQAVEYLQGNRRVASTTVELANQASEALQVITTSVDDIQGMNQQIAASTEQQSTVVVAIRRNVERVRDVAGHSLDASRQIEEASIELERVGGELKGLIGNFRL</sequence>
<evidence type="ECO:0000256" key="12">
    <source>
        <dbReference type="SAM" id="Phobius"/>
    </source>
</evidence>
<dbReference type="PROSITE" id="PS50885">
    <property type="entry name" value="HAMP"/>
    <property type="match status" value="1"/>
</dbReference>
<dbReference type="PRINTS" id="PR00260">
    <property type="entry name" value="CHEMTRNSDUCR"/>
</dbReference>
<keyword evidence="9 11" id="KW-0807">Transducer</keyword>
<evidence type="ECO:0000256" key="6">
    <source>
        <dbReference type="ARBA" id="ARBA00022692"/>
    </source>
</evidence>
<dbReference type="GO" id="GO:0007165">
    <property type="term" value="P:signal transduction"/>
    <property type="evidence" value="ECO:0007669"/>
    <property type="project" value="UniProtKB-KW"/>
</dbReference>
<dbReference type="OrthoDB" id="8724845at2"/>
<keyword evidence="7 12" id="KW-1133">Transmembrane helix</keyword>
<evidence type="ECO:0000256" key="1">
    <source>
        <dbReference type="ARBA" id="ARBA00004429"/>
    </source>
</evidence>
<dbReference type="GO" id="GO:0004888">
    <property type="term" value="F:transmembrane signaling receptor activity"/>
    <property type="evidence" value="ECO:0007669"/>
    <property type="project" value="InterPro"/>
</dbReference>
<dbReference type="InterPro" id="IPR000727">
    <property type="entry name" value="T_SNARE_dom"/>
</dbReference>
<dbReference type="Pfam" id="PF00015">
    <property type="entry name" value="MCPsignal"/>
    <property type="match status" value="1"/>
</dbReference>
<dbReference type="PANTHER" id="PTHR32089:SF120">
    <property type="entry name" value="METHYL-ACCEPTING CHEMOTAXIS PROTEIN TLPQ"/>
    <property type="match status" value="1"/>
</dbReference>
<dbReference type="PROSITE" id="PS50192">
    <property type="entry name" value="T_SNARE"/>
    <property type="match status" value="1"/>
</dbReference>
<comment type="subcellular location">
    <subcellularLocation>
        <location evidence="1">Cell inner membrane</location>
        <topology evidence="1">Multi-pass membrane protein</topology>
    </subcellularLocation>
</comment>
<dbReference type="InterPro" id="IPR004089">
    <property type="entry name" value="MCPsignal_dom"/>
</dbReference>
<evidence type="ECO:0000256" key="3">
    <source>
        <dbReference type="ARBA" id="ARBA00022481"/>
    </source>
</evidence>
<gene>
    <name evidence="16" type="ORF">EJA05_08410</name>
</gene>
<keyword evidence="3" id="KW-0488">Methylation</keyword>
<dbReference type="SUPFAM" id="SSF58104">
    <property type="entry name" value="Methyl-accepting chemotaxis protein (MCP) signaling domain"/>
    <property type="match status" value="1"/>
</dbReference>
<dbReference type="CDD" id="cd11386">
    <property type="entry name" value="MCP_signal"/>
    <property type="match status" value="1"/>
</dbReference>
<dbReference type="CDD" id="cd06225">
    <property type="entry name" value="HAMP"/>
    <property type="match status" value="1"/>
</dbReference>
<evidence type="ECO:0000256" key="2">
    <source>
        <dbReference type="ARBA" id="ARBA00022475"/>
    </source>
</evidence>
<dbReference type="InterPro" id="IPR003660">
    <property type="entry name" value="HAMP_dom"/>
</dbReference>
<evidence type="ECO:0000259" key="15">
    <source>
        <dbReference type="PROSITE" id="PS50885"/>
    </source>
</evidence>
<comment type="similarity">
    <text evidence="10">Belongs to the methyl-accepting chemotaxis (MCP) protein family.</text>
</comment>
<evidence type="ECO:0000256" key="10">
    <source>
        <dbReference type="ARBA" id="ARBA00029447"/>
    </source>
</evidence>
<dbReference type="KEGG" id="pory:EJA05_08410"/>
<dbReference type="PANTHER" id="PTHR32089">
    <property type="entry name" value="METHYL-ACCEPTING CHEMOTAXIS PROTEIN MCPB"/>
    <property type="match status" value="1"/>
</dbReference>
<evidence type="ECO:0000259" key="13">
    <source>
        <dbReference type="PROSITE" id="PS50111"/>
    </source>
</evidence>
<dbReference type="EMBL" id="CP034338">
    <property type="protein sequence ID" value="AZL67757.1"/>
    <property type="molecule type" value="Genomic_DNA"/>
</dbReference>
<dbReference type="AlphaFoldDB" id="A0A3S8UHH1"/>
<keyword evidence="8 12" id="KW-0472">Membrane</keyword>
<name>A0A3S8UHH1_9PSED</name>
<dbReference type="Gene3D" id="1.10.287.950">
    <property type="entry name" value="Methyl-accepting chemotaxis protein"/>
    <property type="match status" value="1"/>
</dbReference>
<protein>
    <submittedName>
        <fullName evidence="16">Methyl-accepting chemotaxis protein</fullName>
    </submittedName>
</protein>
<feature type="domain" description="Methyl-accepting transducer" evidence="13">
    <location>
        <begin position="244"/>
        <end position="480"/>
    </location>
</feature>
<accession>A0A3S8UHH1</accession>
<feature type="transmembrane region" description="Helical" evidence="12">
    <location>
        <begin position="12"/>
        <end position="32"/>
    </location>
</feature>
<organism evidence="16 17">
    <name type="scientific">Pseudomonas entomophila</name>
    <dbReference type="NCBI Taxonomy" id="312306"/>
    <lineage>
        <taxon>Bacteria</taxon>
        <taxon>Pseudomonadati</taxon>
        <taxon>Pseudomonadota</taxon>
        <taxon>Gammaproteobacteria</taxon>
        <taxon>Pseudomonadales</taxon>
        <taxon>Pseudomonadaceae</taxon>
        <taxon>Pseudomonas</taxon>
    </lineage>
</organism>
<dbReference type="GO" id="GO:0005886">
    <property type="term" value="C:plasma membrane"/>
    <property type="evidence" value="ECO:0007669"/>
    <property type="project" value="UniProtKB-SubCell"/>
</dbReference>
<evidence type="ECO:0000256" key="8">
    <source>
        <dbReference type="ARBA" id="ARBA00023136"/>
    </source>
</evidence>
<evidence type="ECO:0000313" key="17">
    <source>
        <dbReference type="Proteomes" id="UP000268230"/>
    </source>
</evidence>
<feature type="transmembrane region" description="Helical" evidence="12">
    <location>
        <begin position="166"/>
        <end position="186"/>
    </location>
</feature>
<dbReference type="SMART" id="SM00304">
    <property type="entry name" value="HAMP"/>
    <property type="match status" value="1"/>
</dbReference>
<evidence type="ECO:0000256" key="5">
    <source>
        <dbReference type="ARBA" id="ARBA00022519"/>
    </source>
</evidence>
<evidence type="ECO:0000256" key="11">
    <source>
        <dbReference type="PROSITE-ProRule" id="PRU00284"/>
    </source>
</evidence>
<keyword evidence="2" id="KW-1003">Cell membrane</keyword>
<dbReference type="SMART" id="SM00283">
    <property type="entry name" value="MA"/>
    <property type="match status" value="1"/>
</dbReference>
<reference evidence="16 17" key="1">
    <citation type="submission" date="2018-12" db="EMBL/GenBank/DDBJ databases">
        <authorList>
            <person name="Li S."/>
            <person name="Yang R."/>
            <person name="Chen G."/>
            <person name="Zou L."/>
            <person name="Zhang C."/>
            <person name="Chen Y."/>
            <person name="Liu Z."/>
            <person name="Li Y."/>
            <person name="Yan Y."/>
            <person name="Huang M."/>
            <person name="Chen T."/>
        </authorList>
    </citation>
    <scope>NUCLEOTIDE SEQUENCE [LARGE SCALE GENOMIC DNA]</scope>
    <source>
        <strain evidence="16 17">1257</strain>
    </source>
</reference>
<feature type="domain" description="T-SNARE coiled-coil homology" evidence="14">
    <location>
        <begin position="431"/>
        <end position="493"/>
    </location>
</feature>
<evidence type="ECO:0000256" key="9">
    <source>
        <dbReference type="ARBA" id="ARBA00023224"/>
    </source>
</evidence>
<dbReference type="Pfam" id="PF00672">
    <property type="entry name" value="HAMP"/>
    <property type="match status" value="1"/>
</dbReference>
<dbReference type="GO" id="GO:0006935">
    <property type="term" value="P:chemotaxis"/>
    <property type="evidence" value="ECO:0007669"/>
    <property type="project" value="UniProtKB-KW"/>
</dbReference>
<keyword evidence="6 12" id="KW-0812">Transmembrane</keyword>
<evidence type="ECO:0000256" key="7">
    <source>
        <dbReference type="ARBA" id="ARBA00022989"/>
    </source>
</evidence>
<feature type="domain" description="HAMP" evidence="15">
    <location>
        <begin position="187"/>
        <end position="239"/>
    </location>
</feature>
<evidence type="ECO:0000259" key="14">
    <source>
        <dbReference type="PROSITE" id="PS50192"/>
    </source>
</evidence>
<keyword evidence="5" id="KW-0997">Cell inner membrane</keyword>
<evidence type="ECO:0000313" key="16">
    <source>
        <dbReference type="EMBL" id="AZL67757.1"/>
    </source>
</evidence>
<proteinExistence type="inferred from homology"/>
<dbReference type="FunFam" id="1.10.287.950:FF:000001">
    <property type="entry name" value="Methyl-accepting chemotaxis sensory transducer"/>
    <property type="match status" value="1"/>
</dbReference>
<dbReference type="Proteomes" id="UP000268230">
    <property type="component" value="Chromosome"/>
</dbReference>
<dbReference type="InterPro" id="IPR004090">
    <property type="entry name" value="Chemotax_Me-accpt_rcpt"/>
</dbReference>
<dbReference type="PROSITE" id="PS50111">
    <property type="entry name" value="CHEMOTAXIS_TRANSDUC_2"/>
    <property type="match status" value="1"/>
</dbReference>